<accession>A0A7J8DI74</accession>
<sequence>MPKGNCLCQLVCFCIKAACKIKLCHCPPSVGSGPPDPSFLSSFFSSSPTVPTQVLFSRVALDVAAFTACWTQHEASEMCEVFSGTEDTFRRGVVWVTLAISQPSLHKEAILRREVLCVQGL</sequence>
<dbReference type="AlphaFoldDB" id="A0A7J8DI74"/>
<evidence type="ECO:0000313" key="2">
    <source>
        <dbReference type="Proteomes" id="UP000593571"/>
    </source>
</evidence>
<dbReference type="Proteomes" id="UP000593571">
    <property type="component" value="Unassembled WGS sequence"/>
</dbReference>
<protein>
    <submittedName>
        <fullName evidence="1">Uncharacterized protein</fullName>
    </submittedName>
</protein>
<organism evidence="1 2">
    <name type="scientific">Rousettus aegyptiacus</name>
    <name type="common">Egyptian fruit bat</name>
    <name type="synonym">Pteropus aegyptiacus</name>
    <dbReference type="NCBI Taxonomy" id="9407"/>
    <lineage>
        <taxon>Eukaryota</taxon>
        <taxon>Metazoa</taxon>
        <taxon>Chordata</taxon>
        <taxon>Craniata</taxon>
        <taxon>Vertebrata</taxon>
        <taxon>Euteleostomi</taxon>
        <taxon>Mammalia</taxon>
        <taxon>Eutheria</taxon>
        <taxon>Laurasiatheria</taxon>
        <taxon>Chiroptera</taxon>
        <taxon>Yinpterochiroptera</taxon>
        <taxon>Pteropodoidea</taxon>
        <taxon>Pteropodidae</taxon>
        <taxon>Rousettinae</taxon>
        <taxon>Rousettus</taxon>
    </lineage>
</organism>
<evidence type="ECO:0000313" key="1">
    <source>
        <dbReference type="EMBL" id="KAF6422755.1"/>
    </source>
</evidence>
<proteinExistence type="predicted"/>
<reference evidence="1 2" key="1">
    <citation type="journal article" date="2020" name="Nature">
        <title>Six reference-quality genomes reveal evolution of bat adaptations.</title>
        <authorList>
            <person name="Jebb D."/>
            <person name="Huang Z."/>
            <person name="Pippel M."/>
            <person name="Hughes G.M."/>
            <person name="Lavrichenko K."/>
            <person name="Devanna P."/>
            <person name="Winkler S."/>
            <person name="Jermiin L.S."/>
            <person name="Skirmuntt E.C."/>
            <person name="Katzourakis A."/>
            <person name="Burkitt-Gray L."/>
            <person name="Ray D.A."/>
            <person name="Sullivan K.A.M."/>
            <person name="Roscito J.G."/>
            <person name="Kirilenko B.M."/>
            <person name="Davalos L.M."/>
            <person name="Corthals A.P."/>
            <person name="Power M.L."/>
            <person name="Jones G."/>
            <person name="Ransome R.D."/>
            <person name="Dechmann D.K.N."/>
            <person name="Locatelli A.G."/>
            <person name="Puechmaille S.J."/>
            <person name="Fedrigo O."/>
            <person name="Jarvis E.D."/>
            <person name="Hiller M."/>
            <person name="Vernes S.C."/>
            <person name="Myers E.W."/>
            <person name="Teeling E.C."/>
        </authorList>
    </citation>
    <scope>NUCLEOTIDE SEQUENCE [LARGE SCALE GENOMIC DNA]</scope>
    <source>
        <strain evidence="1">MRouAeg1</strain>
        <tissue evidence="1">Muscle</tissue>
    </source>
</reference>
<dbReference type="EMBL" id="JACASE010000012">
    <property type="protein sequence ID" value="KAF6422755.1"/>
    <property type="molecule type" value="Genomic_DNA"/>
</dbReference>
<gene>
    <name evidence="1" type="ORF">HJG63_008566</name>
</gene>
<keyword evidence="2" id="KW-1185">Reference proteome</keyword>
<comment type="caution">
    <text evidence="1">The sequence shown here is derived from an EMBL/GenBank/DDBJ whole genome shotgun (WGS) entry which is preliminary data.</text>
</comment>
<name>A0A7J8DI74_ROUAE</name>